<evidence type="ECO:0000259" key="4">
    <source>
        <dbReference type="Pfam" id="PF18830"/>
    </source>
</evidence>
<evidence type="ECO:0000259" key="3">
    <source>
        <dbReference type="Pfam" id="PF14191"/>
    </source>
</evidence>
<evidence type="ECO:0000259" key="2">
    <source>
        <dbReference type="Pfam" id="PF08401"/>
    </source>
</evidence>
<dbReference type="Proteomes" id="UP000474104">
    <property type="component" value="Unassembled WGS sequence"/>
</dbReference>
<feature type="domain" description="N-terminal" evidence="2">
    <location>
        <begin position="10"/>
        <end position="133"/>
    </location>
</feature>
<accession>A0A9X5CBP5</accession>
<comment type="caution">
    <text evidence="5">The sequence shown here is derived from an EMBL/GenBank/DDBJ whole genome shotgun (WGS) entry which is preliminary data.</text>
</comment>
<feature type="region of interest" description="Disordered" evidence="1">
    <location>
        <begin position="1511"/>
        <end position="1536"/>
    </location>
</feature>
<dbReference type="InterPro" id="IPR025923">
    <property type="entry name" value="YodL-like_dom"/>
</dbReference>
<protein>
    <submittedName>
        <fullName evidence="5">DUF4316 domain-containing protein</fullName>
    </submittedName>
</protein>
<proteinExistence type="predicted"/>
<feature type="domain" description="YodL-like" evidence="3">
    <location>
        <begin position="676"/>
        <end position="774"/>
    </location>
</feature>
<dbReference type="GO" id="GO:0003697">
    <property type="term" value="F:single-stranded DNA binding"/>
    <property type="evidence" value="ECO:0007669"/>
    <property type="project" value="InterPro"/>
</dbReference>
<sequence length="1536" mass="175545">MADARTEKQKVKEITDRLEEGLKELFEGEKYKSYLNTMSKFHNYSANNIQLIEEQCPDATYVAGYKAWQRNFERHVNKGERGIRILAPSPYKIKEEQEKIDPVTNEPVLDRDGMPVMEEVEIKIPAFRVVTVFDYSQTDGKELPGLGVNELHGDVERYRDFMEALERVSPVPIRYEEMEGDRKGYFIDLSRPIAIKEGMSEAQTAKTGVHEVAHAKLHAREAEQDTEKAVYKDRETKEVEAESVAYTVCQHFGIDTSDYSFGYIAGWSSGKEMPELKSSLDTIRRTSSELIKGIETQLLEIEKERAAEQSQEDIILLVSNTDRSEYDLLNVKGMERTEIFNLLSTMKDDDRQNVEAYLERAGAWVTLLANERSEEVGEYHLDYAYDTDTHEITDYKALQEERERANVPIEYGDVIVRISTPDSGEYETIKIADMQSEVANVLYAIPFLEENEWNGNVLDYLQERGFEFVPIMRSGGLNDGYPQFYDFDVDMSEWEVHTASELPATVQAEQLINRMEFHRSVYGTDERNLIMNHAYKLDDMYKTTSLAHSLAEQKDDLPMLLETIKAAEEEIDFLPDGMVGLSQMHEYGYSWDEMLPLTKDRASELFGEDVSVYQLHADGSETLVEDRAALQEHDGLFGVEKGDWNAYKEYQSMKQELEDSEPNREAQLLYGNEGKFGIYQLKDSAETRDIRFMDMDYLEKEGIPVSRENYTLVYTGELTEGMSLEDIYTKFNIDHPADFTGHSLSVSDVVVVHQDGENTSHYVGSVGYREIPEFTKELSVSAEISTEKDAVREETAEIPAEAAAEHTAAENTMAEPDNDKVSYYVIEDLSTWAENSPEKSRLERFESLPEAMAKFTEYRGRETEDKPDMARATFGFHVNGSEFDLIHVRNHENCLSLDFTHSRAAEESSRFMEDLQTLNHEVGFDKVRVHREMSPEEIKDFVKQRFEYQLKSSGLDDISLYMDRFDTLYGQGKMEHLMPTANQKQIVEDVPFMEWENPYIDTNSHIMDRVETELAFRLADRYISIQEATEGYDYTIYDMNYRELDGGVYDNPDITIRQALDEIVTDLKEPMHRSSLEGSIRTDDELIPIDYDELTEKAEQEAKHGIENRIRKDAEERKAVADFKARTEELFHGINGQTQEDIELSVYAYLQSKIDEYEINIELVDVAVSGSRCRGLEEATSDLDVVVEYRGRESEDDLFNAFNEDGFTIGGVKVDINPITEGKTGTLGEYLPGVEAYLAEKRAALQEKAAEQAQEEKQTVVTLTVAECGEFHNFGEYHENIAGVEEAIAIFNRIPPERMNGIPSIGINIHTEGTESYEDTQMDIVSGRVADLEILDYVPDITDNPKAIGVIAELIDTLPDIEVRGSLEKWQAAFLAAEIDQLSYNYDTVQYNQTVEDREAQIANITEDIRNGNTGYLNDFLNALISDSIREGMTDIFGKGTELDDSEGVQTARKAKELLDKLAEYKPLAKIEELEECNYNMIDNVLNNEKPKEEKQAGRISIKEKLAEKKAVIEQRDKSDKEVPEKGTEKKSEREI</sequence>
<dbReference type="InterPro" id="IPR013610">
    <property type="entry name" value="ArdC_N"/>
</dbReference>
<dbReference type="Pfam" id="PF08401">
    <property type="entry name" value="ArdcN"/>
    <property type="match status" value="1"/>
</dbReference>
<dbReference type="EMBL" id="VIRB01000040">
    <property type="protein sequence ID" value="NDO68271.1"/>
    <property type="molecule type" value="Genomic_DNA"/>
</dbReference>
<organism evidence="5 6">
    <name type="scientific">Schaedlerella arabinosiphila</name>
    <dbReference type="NCBI Taxonomy" id="2044587"/>
    <lineage>
        <taxon>Bacteria</taxon>
        <taxon>Bacillati</taxon>
        <taxon>Bacillota</taxon>
        <taxon>Clostridia</taxon>
        <taxon>Lachnospirales</taxon>
        <taxon>Lachnospiraceae</taxon>
        <taxon>Schaedlerella</taxon>
    </lineage>
</organism>
<dbReference type="OrthoDB" id="2875909at2"/>
<evidence type="ECO:0000313" key="5">
    <source>
        <dbReference type="EMBL" id="NDO68271.1"/>
    </source>
</evidence>
<gene>
    <name evidence="5" type="ORF">FMM80_05950</name>
</gene>
<dbReference type="Pfam" id="PF14191">
    <property type="entry name" value="YodL"/>
    <property type="match status" value="1"/>
</dbReference>
<reference evidence="5 6" key="1">
    <citation type="submission" date="2019-07" db="EMBL/GenBank/DDBJ databases">
        <title>Draft genome sequences of 15 bacterial species constituting the stable defined intestinal microbiota of the GM15 gnotobiotic mouse model.</title>
        <authorList>
            <person name="Elie C."/>
            <person name="Mathieu A."/>
            <person name="Saliou A."/>
            <person name="Darnaud M."/>
            <person name="Leulier F."/>
            <person name="Tamellini A."/>
        </authorList>
    </citation>
    <scope>NUCLEOTIDE SEQUENCE [LARGE SCALE GENOMIC DNA]</scope>
    <source>
        <strain evidence="6">ASF 502</strain>
    </source>
</reference>
<evidence type="ECO:0000313" key="6">
    <source>
        <dbReference type="Proteomes" id="UP000474104"/>
    </source>
</evidence>
<dbReference type="SUPFAM" id="SSF81301">
    <property type="entry name" value="Nucleotidyltransferase"/>
    <property type="match status" value="1"/>
</dbReference>
<dbReference type="InterPro" id="IPR043519">
    <property type="entry name" value="NT_sf"/>
</dbReference>
<evidence type="ECO:0000256" key="1">
    <source>
        <dbReference type="SAM" id="MobiDB-lite"/>
    </source>
</evidence>
<feature type="domain" description="Large polyvalent protein-associated" evidence="4">
    <location>
        <begin position="1011"/>
        <end position="1100"/>
    </location>
</feature>
<dbReference type="InterPro" id="IPR040568">
    <property type="entry name" value="LPD16"/>
</dbReference>
<name>A0A9X5CBP5_9FIRM</name>
<dbReference type="Pfam" id="PF18830">
    <property type="entry name" value="LPD16"/>
    <property type="match status" value="1"/>
</dbReference>
<dbReference type="RefSeq" id="WP_004070629.1">
    <property type="nucleotide sequence ID" value="NZ_VIRB01000040.1"/>
</dbReference>